<gene>
    <name evidence="2" type="primary">B1012D10.52</name>
</gene>
<dbReference type="AlphaFoldDB" id="Q656G7"/>
<dbReference type="Proteomes" id="UP000817658">
    <property type="component" value="Chromosome 1"/>
</dbReference>
<evidence type="ECO:0000256" key="1">
    <source>
        <dbReference type="SAM" id="MobiDB-lite"/>
    </source>
</evidence>
<proteinExistence type="predicted"/>
<reference evidence="2" key="1">
    <citation type="journal article" date="2002" name="Nature">
        <title>The genome sequence and structure of rice chromosome 1.</title>
        <authorList>
            <person name="Sasaki T."/>
            <person name="Matsumoto T."/>
            <person name="Yamamoto K."/>
            <person name="Sakata K."/>
            <person name="Baba T."/>
            <person name="Katayose Y."/>
            <person name="Wu J."/>
            <person name="Niimura Y."/>
            <person name="Cheng Z."/>
            <person name="Nagamura Y."/>
            <person name="Antonio B.A."/>
            <person name="Kanamori H."/>
            <person name="Hosokawa S."/>
            <person name="Masukawa M."/>
            <person name="Arikawa K."/>
            <person name="Chiden Y."/>
            <person name="Hayashi M."/>
            <person name="Okamoto M."/>
            <person name="Ando T."/>
            <person name="Aoki H."/>
            <person name="Arita K."/>
            <person name="Hamada M."/>
            <person name="Harada C."/>
            <person name="Hijishita S."/>
            <person name="Honda M."/>
            <person name="Ichikawa Y."/>
            <person name="Idonuma A."/>
            <person name="Iijima M."/>
            <person name="Ikeda M."/>
            <person name="Ikeno M."/>
            <person name="Itoh S."/>
            <person name="Itoh T."/>
            <person name="Itoh Y."/>
            <person name="Itoh Y."/>
            <person name="Iwabuchi A."/>
            <person name="Kamiya K."/>
            <person name="Karasawa W."/>
            <person name="Katagiri S."/>
            <person name="Kikuta A."/>
            <person name="Kobayashi N."/>
            <person name="Kono I."/>
            <person name="Machita K."/>
            <person name="Maehara T."/>
            <person name="Mizuno H."/>
            <person name="Mizubayashi T."/>
            <person name="Mukai Y."/>
            <person name="Nagasaki H."/>
            <person name="Nakashima M."/>
            <person name="Nakama Y."/>
            <person name="Nakamichi Y."/>
            <person name="Nakamura M."/>
            <person name="Namiki N."/>
            <person name="Negishi M."/>
            <person name="Ohta I."/>
            <person name="Ono N."/>
            <person name="Saji S."/>
            <person name="Sakai K."/>
            <person name="Shibata M."/>
            <person name="Shimokawa T."/>
            <person name="Shomura A."/>
            <person name="Song J."/>
            <person name="Takazaki Y."/>
            <person name="Terasawa K."/>
            <person name="Tsuji K."/>
            <person name="Waki K."/>
            <person name="Yamagata H."/>
            <person name="Yamane H."/>
            <person name="Yoshiki S."/>
            <person name="Yoshihara R."/>
            <person name="Yukawa K."/>
            <person name="Zhong H."/>
            <person name="Iwama H."/>
            <person name="Endo T."/>
            <person name="Ito H."/>
            <person name="Hahn J.H."/>
            <person name="Kim H.I."/>
            <person name="Eun M.Y."/>
            <person name="Yano M."/>
            <person name="Jiang J."/>
            <person name="Gojobori T."/>
        </authorList>
    </citation>
    <scope>NUCLEOTIDE SEQUENCE [LARGE SCALE GENOMIC DNA]</scope>
</reference>
<evidence type="ECO:0000313" key="2">
    <source>
        <dbReference type="EMBL" id="BAD45300.1"/>
    </source>
</evidence>
<protein>
    <submittedName>
        <fullName evidence="2">Uncharacterized protein</fullName>
    </submittedName>
</protein>
<feature type="compositionally biased region" description="Basic and acidic residues" evidence="1">
    <location>
        <begin position="90"/>
        <end position="104"/>
    </location>
</feature>
<sequence length="112" mass="12755">MAEWHQRSLERRCSPIAARPLQSPSICLTVRLPLLRRAHLRRSAGWGKIRSERMARLHLNYPLNMSASAESAAAFTTHDYGMAARPCPSCREEKGGEKEREGREKGRRKGRT</sequence>
<dbReference type="EMBL" id="AP003535">
    <property type="protein sequence ID" value="BAD45300.1"/>
    <property type="molecule type" value="Genomic_DNA"/>
</dbReference>
<name>Q656G7_ORYSJ</name>
<feature type="region of interest" description="Disordered" evidence="1">
    <location>
        <begin position="85"/>
        <end position="112"/>
    </location>
</feature>
<accession>Q656G7</accession>
<organism evidence="2">
    <name type="scientific">Oryza sativa subsp. japonica</name>
    <name type="common">Rice</name>
    <dbReference type="NCBI Taxonomy" id="39947"/>
    <lineage>
        <taxon>Eukaryota</taxon>
        <taxon>Viridiplantae</taxon>
        <taxon>Streptophyta</taxon>
        <taxon>Embryophyta</taxon>
        <taxon>Tracheophyta</taxon>
        <taxon>Spermatophyta</taxon>
        <taxon>Magnoliopsida</taxon>
        <taxon>Liliopsida</taxon>
        <taxon>Poales</taxon>
        <taxon>Poaceae</taxon>
        <taxon>BOP clade</taxon>
        <taxon>Oryzoideae</taxon>
        <taxon>Oryzeae</taxon>
        <taxon>Oryzinae</taxon>
        <taxon>Oryza</taxon>
        <taxon>Oryza sativa</taxon>
    </lineage>
</organism>